<dbReference type="EMBL" id="LPXN01000001">
    <property type="protein sequence ID" value="KZD12880.1"/>
    <property type="molecule type" value="Genomic_DNA"/>
</dbReference>
<gene>
    <name evidence="2" type="ORF">AUP43_00650</name>
</gene>
<dbReference type="Gene3D" id="3.40.50.80">
    <property type="entry name" value="Nucleotide-binding domain of ferredoxin-NADP reductase (FNR) module"/>
    <property type="match status" value="1"/>
</dbReference>
<dbReference type="InterPro" id="IPR050415">
    <property type="entry name" value="MRET"/>
</dbReference>
<dbReference type="InterPro" id="IPR017938">
    <property type="entry name" value="Riboflavin_synthase-like_b-brl"/>
</dbReference>
<dbReference type="SUPFAM" id="SSF63380">
    <property type="entry name" value="Riboflavin synthase domain-like"/>
    <property type="match status" value="1"/>
</dbReference>
<dbReference type="InterPro" id="IPR001433">
    <property type="entry name" value="OxRdtase_FAD/NAD-bd"/>
</dbReference>
<dbReference type="Gene3D" id="2.40.30.10">
    <property type="entry name" value="Translation factors"/>
    <property type="match status" value="1"/>
</dbReference>
<evidence type="ECO:0000313" key="3">
    <source>
        <dbReference type="Proteomes" id="UP000076400"/>
    </source>
</evidence>
<dbReference type="PANTHER" id="PTHR47354:SF5">
    <property type="entry name" value="PROTEIN RFBI"/>
    <property type="match status" value="1"/>
</dbReference>
<dbReference type="STRING" id="580166.AUP43_00650"/>
<evidence type="ECO:0000313" key="2">
    <source>
        <dbReference type="EMBL" id="KZD12880.1"/>
    </source>
</evidence>
<dbReference type="PANTHER" id="PTHR47354">
    <property type="entry name" value="NADH OXIDOREDUCTASE HCR"/>
    <property type="match status" value="1"/>
</dbReference>
<dbReference type="SUPFAM" id="SSF52343">
    <property type="entry name" value="Ferredoxin reductase-like, C-terminal NADP-linked domain"/>
    <property type="match status" value="1"/>
</dbReference>
<proteinExistence type="predicted"/>
<dbReference type="InterPro" id="IPR039261">
    <property type="entry name" value="FNR_nucleotide-bd"/>
</dbReference>
<dbReference type="Pfam" id="PF00175">
    <property type="entry name" value="NAD_binding_1"/>
    <property type="match status" value="1"/>
</dbReference>
<dbReference type="InterPro" id="IPR017927">
    <property type="entry name" value="FAD-bd_FR_type"/>
</dbReference>
<dbReference type="AlphaFoldDB" id="A0A154WH93"/>
<comment type="caution">
    <text evidence="2">The sequence shown here is derived from an EMBL/GenBank/DDBJ whole genome shotgun (WGS) entry which is preliminary data.</text>
</comment>
<reference evidence="2 3" key="1">
    <citation type="submission" date="2015-12" db="EMBL/GenBank/DDBJ databases">
        <title>Genome sequence of Oceanibaculum pacificum MCCC 1A02656.</title>
        <authorList>
            <person name="Lu L."/>
            <person name="Lai Q."/>
            <person name="Shao Z."/>
            <person name="Qian P."/>
        </authorList>
    </citation>
    <scope>NUCLEOTIDE SEQUENCE [LARGE SCALE GENOMIC DNA]</scope>
    <source>
        <strain evidence="2 3">MCCC 1A02656</strain>
    </source>
</reference>
<dbReference type="PROSITE" id="PS51384">
    <property type="entry name" value="FAD_FR"/>
    <property type="match status" value="1"/>
</dbReference>
<accession>A0A154WH93</accession>
<organism evidence="2 3">
    <name type="scientific">Oceanibaculum pacificum</name>
    <dbReference type="NCBI Taxonomy" id="580166"/>
    <lineage>
        <taxon>Bacteria</taxon>
        <taxon>Pseudomonadati</taxon>
        <taxon>Pseudomonadota</taxon>
        <taxon>Alphaproteobacteria</taxon>
        <taxon>Rhodospirillales</taxon>
        <taxon>Oceanibaculaceae</taxon>
        <taxon>Oceanibaculum</taxon>
    </lineage>
</organism>
<sequence length="221" mass="24046">MRLDLGRDRFDFLAGQYASLAFPGQQPRDFSIASPPGLPYLDFHIRQMGEQTAAAYVQTGLRPGDAVQLAGPYGDCWWRREHLGSILCIGGGTGLAPMIAIVEAALEQGHRGDIHLYAGFQDEPDIYYEDRFQVLRAAHPTLSVTYALSAAQGMTARRTGFIHQVVAADFTNFAGCKAYLAGAPAMVEAAASMLVARGLPRGDIHADPYFSEEERQRLGLA</sequence>
<dbReference type="GO" id="GO:0016491">
    <property type="term" value="F:oxidoreductase activity"/>
    <property type="evidence" value="ECO:0007669"/>
    <property type="project" value="InterPro"/>
</dbReference>
<dbReference type="PRINTS" id="PR00410">
    <property type="entry name" value="PHEHYDRXLASE"/>
</dbReference>
<keyword evidence="3" id="KW-1185">Reference proteome</keyword>
<evidence type="ECO:0000259" key="1">
    <source>
        <dbReference type="PROSITE" id="PS51384"/>
    </source>
</evidence>
<feature type="domain" description="FAD-binding FR-type" evidence="1">
    <location>
        <begin position="1"/>
        <end position="79"/>
    </location>
</feature>
<protein>
    <recommendedName>
        <fullName evidence="1">FAD-binding FR-type domain-containing protein</fullName>
    </recommendedName>
</protein>
<name>A0A154WH93_9PROT</name>
<dbReference type="Proteomes" id="UP000076400">
    <property type="component" value="Unassembled WGS sequence"/>
</dbReference>